<evidence type="ECO:0000313" key="12">
    <source>
        <dbReference type="Proteomes" id="UP000196074"/>
    </source>
</evidence>
<dbReference type="InterPro" id="IPR000515">
    <property type="entry name" value="MetI-like"/>
</dbReference>
<organism evidence="11 12">
    <name type="scientific">Enterococcus cecorum</name>
    <dbReference type="NCBI Taxonomy" id="44008"/>
    <lineage>
        <taxon>Bacteria</taxon>
        <taxon>Bacillati</taxon>
        <taxon>Bacillota</taxon>
        <taxon>Bacilli</taxon>
        <taxon>Lactobacillales</taxon>
        <taxon>Enterococcaceae</taxon>
        <taxon>Enterococcus</taxon>
    </lineage>
</organism>
<dbReference type="Proteomes" id="UP000196074">
    <property type="component" value="Unassembled WGS sequence"/>
</dbReference>
<feature type="transmembrane region" description="Helical" evidence="8">
    <location>
        <begin position="227"/>
        <end position="249"/>
    </location>
</feature>
<evidence type="ECO:0000259" key="9">
    <source>
        <dbReference type="PROSITE" id="PS50928"/>
    </source>
</evidence>
<feature type="transmembrane region" description="Helical" evidence="8">
    <location>
        <begin position="183"/>
        <end position="206"/>
    </location>
</feature>
<evidence type="ECO:0000256" key="3">
    <source>
        <dbReference type="ARBA" id="ARBA00022475"/>
    </source>
</evidence>
<keyword evidence="5 8" id="KW-0812">Transmembrane</keyword>
<dbReference type="EMBL" id="NFLC01000027">
    <property type="protein sequence ID" value="OUQ08936.1"/>
    <property type="molecule type" value="Genomic_DNA"/>
</dbReference>
<evidence type="ECO:0000256" key="4">
    <source>
        <dbReference type="ARBA" id="ARBA00022519"/>
    </source>
</evidence>
<name>A0A0I9WRH8_9ENTE</name>
<feature type="transmembrane region" description="Helical" evidence="8">
    <location>
        <begin position="7"/>
        <end position="27"/>
    </location>
</feature>
<evidence type="ECO:0000256" key="2">
    <source>
        <dbReference type="ARBA" id="ARBA00022448"/>
    </source>
</evidence>
<keyword evidence="7 8" id="KW-0472">Membrane</keyword>
<dbReference type="RefSeq" id="WP_016250510.1">
    <property type="nucleotide sequence ID" value="NZ_AP035890.1"/>
</dbReference>
<reference evidence="10" key="3">
    <citation type="submission" date="2023-03" db="EMBL/GenBank/DDBJ databases">
        <authorList>
            <person name="Shen W."/>
            <person name="Cai J."/>
        </authorList>
    </citation>
    <scope>NUCLEOTIDE SEQUENCE</scope>
    <source>
        <strain evidence="10">B245-2</strain>
    </source>
</reference>
<dbReference type="Gene3D" id="1.10.3720.10">
    <property type="entry name" value="MetI-like"/>
    <property type="match status" value="1"/>
</dbReference>
<keyword evidence="2" id="KW-0813">Transport</keyword>
<evidence type="ECO:0000256" key="7">
    <source>
        <dbReference type="ARBA" id="ARBA00023136"/>
    </source>
</evidence>
<keyword evidence="6 8" id="KW-1133">Transmembrane helix</keyword>
<proteinExistence type="predicted"/>
<dbReference type="GO" id="GO:0055085">
    <property type="term" value="P:transmembrane transport"/>
    <property type="evidence" value="ECO:0007669"/>
    <property type="project" value="InterPro"/>
</dbReference>
<evidence type="ECO:0000256" key="1">
    <source>
        <dbReference type="ARBA" id="ARBA00004429"/>
    </source>
</evidence>
<feature type="transmembrane region" description="Helical" evidence="8">
    <location>
        <begin position="63"/>
        <end position="88"/>
    </location>
</feature>
<reference evidence="12" key="1">
    <citation type="submission" date="2017-04" db="EMBL/GenBank/DDBJ databases">
        <title>Function of individual gut microbiota members based on whole genome sequencing of pure cultures obtained from chicken caecum.</title>
        <authorList>
            <person name="Medvecky M."/>
            <person name="Cejkova D."/>
            <person name="Polansky O."/>
            <person name="Karasova D."/>
            <person name="Kubasova T."/>
            <person name="Cizek A."/>
            <person name="Rychlik I."/>
        </authorList>
    </citation>
    <scope>NUCLEOTIDE SEQUENCE [LARGE SCALE GENOMIC DNA]</scope>
    <source>
        <strain evidence="12">An144</strain>
    </source>
</reference>
<dbReference type="PANTHER" id="PTHR43357">
    <property type="entry name" value="INNER MEMBRANE ABC TRANSPORTER PERMEASE PROTEIN YDCV"/>
    <property type="match status" value="1"/>
</dbReference>
<dbReference type="Proteomes" id="UP001255696">
    <property type="component" value="Unassembled WGS sequence"/>
</dbReference>
<evidence type="ECO:0000256" key="6">
    <source>
        <dbReference type="ARBA" id="ARBA00022989"/>
    </source>
</evidence>
<evidence type="ECO:0000256" key="5">
    <source>
        <dbReference type="ARBA" id="ARBA00022692"/>
    </source>
</evidence>
<dbReference type="GeneID" id="60872882"/>
<comment type="caution">
    <text evidence="11">The sequence shown here is derived from an EMBL/GenBank/DDBJ whole genome shotgun (WGS) entry which is preliminary data.</text>
</comment>
<comment type="subcellular location">
    <subcellularLocation>
        <location evidence="1">Cell inner membrane</location>
        <topology evidence="1">Multi-pass membrane protein</topology>
    </subcellularLocation>
</comment>
<feature type="transmembrane region" description="Helical" evidence="8">
    <location>
        <begin position="125"/>
        <end position="145"/>
    </location>
</feature>
<keyword evidence="3" id="KW-1003">Cell membrane</keyword>
<keyword evidence="4" id="KW-0997">Cell inner membrane</keyword>
<feature type="domain" description="ABC transmembrane type-1" evidence="9">
    <location>
        <begin position="59"/>
        <end position="246"/>
    </location>
</feature>
<feature type="transmembrane region" description="Helical" evidence="8">
    <location>
        <begin position="100"/>
        <end position="119"/>
    </location>
</feature>
<protein>
    <submittedName>
        <fullName evidence="11">ABC transporter permease</fullName>
    </submittedName>
</protein>
<dbReference type="AlphaFoldDB" id="A0A0I9WRH8"/>
<dbReference type="PANTHER" id="PTHR43357:SF4">
    <property type="entry name" value="INNER MEMBRANE ABC TRANSPORTER PERMEASE PROTEIN YDCV"/>
    <property type="match status" value="1"/>
</dbReference>
<dbReference type="CDD" id="cd06261">
    <property type="entry name" value="TM_PBP2"/>
    <property type="match status" value="1"/>
</dbReference>
<evidence type="ECO:0000313" key="11">
    <source>
        <dbReference type="EMBL" id="OUQ08936.1"/>
    </source>
</evidence>
<dbReference type="InterPro" id="IPR035906">
    <property type="entry name" value="MetI-like_sf"/>
</dbReference>
<dbReference type="SUPFAM" id="SSF161098">
    <property type="entry name" value="MetI-like"/>
    <property type="match status" value="1"/>
</dbReference>
<evidence type="ECO:0000256" key="8">
    <source>
        <dbReference type="SAM" id="Phobius"/>
    </source>
</evidence>
<dbReference type="GO" id="GO:0005886">
    <property type="term" value="C:plasma membrane"/>
    <property type="evidence" value="ECO:0007669"/>
    <property type="project" value="UniProtKB-SubCell"/>
</dbReference>
<sequence>MKKLVKPILFCFVLYYLLPIIGTILYASSTKWSKSLLPSDFTLQWFQQLLTDREFIAAVGRSLLLAGVVLVTILLLMIPTIIWIHLYFPRLNRWLEKLILLPYALPGVILVTALLRTYAKTGISMFVVLVGALFITALPIVYLSLNNQMRLINLKELVDAAETLGAPMSTIIIQVLFPNIRIGATLVSLMIFSSVFGEYMLTNLLIGGRFQTVRIYMLRRMNENGHLASAVMVLYLLFMVGIALTTFMLTNRQKQQLYLKQTREEKQSKNEAFKGVVTENVFRNT</sequence>
<dbReference type="EMBL" id="JARQBI010000022">
    <property type="protein sequence ID" value="MDT2797335.1"/>
    <property type="molecule type" value="Genomic_DNA"/>
</dbReference>
<accession>A0A0I9WRH8</accession>
<evidence type="ECO:0000313" key="10">
    <source>
        <dbReference type="EMBL" id="MDT2797335.1"/>
    </source>
</evidence>
<dbReference type="PROSITE" id="PS50928">
    <property type="entry name" value="ABC_TM1"/>
    <property type="match status" value="1"/>
</dbReference>
<gene>
    <name evidence="11" type="ORF">B5E88_10735</name>
    <name evidence="10" type="ORF">P7H47_08805</name>
</gene>
<reference evidence="11" key="2">
    <citation type="journal article" date="2018" name="BMC Genomics">
        <title>Whole genome sequencing and function prediction of 133 gut anaerobes isolated from chicken caecum in pure cultures.</title>
        <authorList>
            <person name="Medvecky M."/>
            <person name="Cejkova D."/>
            <person name="Polansky O."/>
            <person name="Karasova D."/>
            <person name="Kubasova T."/>
            <person name="Cizek A."/>
            <person name="Rychlik I."/>
        </authorList>
    </citation>
    <scope>NUCLEOTIDE SEQUENCE</scope>
    <source>
        <strain evidence="11">An144</strain>
    </source>
</reference>